<dbReference type="Pfam" id="PF21982">
    <property type="entry name" value="RecX_HTH1"/>
    <property type="match status" value="1"/>
</dbReference>
<accession>A0A212QPH3</accession>
<dbReference type="Gene3D" id="1.10.10.10">
    <property type="entry name" value="Winged helix-like DNA-binding domain superfamily/Winged helix DNA-binding domain"/>
    <property type="match status" value="3"/>
</dbReference>
<comment type="subcellular location">
    <subcellularLocation>
        <location evidence="1 5">Cytoplasm</location>
    </subcellularLocation>
</comment>
<proteinExistence type="inferred from homology"/>
<dbReference type="Pfam" id="PF02631">
    <property type="entry name" value="RecX_HTH2"/>
    <property type="match status" value="1"/>
</dbReference>
<dbReference type="GO" id="GO:0005737">
    <property type="term" value="C:cytoplasm"/>
    <property type="evidence" value="ECO:0007669"/>
    <property type="project" value="UniProtKB-SubCell"/>
</dbReference>
<dbReference type="FunCoup" id="A0A212QPH3">
    <property type="interactions" value="4"/>
</dbReference>
<dbReference type="InterPro" id="IPR053924">
    <property type="entry name" value="RecX_HTH_2nd"/>
</dbReference>
<evidence type="ECO:0000256" key="3">
    <source>
        <dbReference type="ARBA" id="ARBA00018111"/>
    </source>
</evidence>
<comment type="function">
    <text evidence="5">Modulates RecA activity.</text>
</comment>
<evidence type="ECO:0000256" key="5">
    <source>
        <dbReference type="HAMAP-Rule" id="MF_01114"/>
    </source>
</evidence>
<dbReference type="Proteomes" id="UP000197025">
    <property type="component" value="Unassembled WGS sequence"/>
</dbReference>
<sequence length="197" mass="22875">MAVYLDGRRAFVLTALEAVRLRPGQVLSDEEIAQLQERDRLEQAHEAALRFLSYRPRSEREIGDYLRQKGFDAATVEAELERLRRAGLVDDYAFARFWVENRTAFRPRGRRALQAELRRKGVSPDVIREVLRESAPDERSLALRLARERARRLQGLDPRTLRRRLAGYLSRRGFDGELVMEVLRTLDIESEEEAPEG</sequence>
<feature type="domain" description="RecX second three-helical" evidence="6">
    <location>
        <begin position="90"/>
        <end position="131"/>
    </location>
</feature>
<evidence type="ECO:0000259" key="6">
    <source>
        <dbReference type="Pfam" id="PF02631"/>
    </source>
</evidence>
<feature type="domain" description="RecX first three-helical" evidence="8">
    <location>
        <begin position="44"/>
        <end position="83"/>
    </location>
</feature>
<comment type="similarity">
    <text evidence="2 5">Belongs to the RecX family.</text>
</comment>
<dbReference type="InterPro" id="IPR053925">
    <property type="entry name" value="RecX_HTH_3rd"/>
</dbReference>
<dbReference type="AlphaFoldDB" id="A0A212QPH3"/>
<dbReference type="InterPro" id="IPR053926">
    <property type="entry name" value="RecX_HTH_1st"/>
</dbReference>
<feature type="domain" description="RecX third three-helical" evidence="7">
    <location>
        <begin position="137"/>
        <end position="183"/>
    </location>
</feature>
<dbReference type="InterPro" id="IPR003783">
    <property type="entry name" value="Regulatory_RecX"/>
</dbReference>
<dbReference type="GO" id="GO:0006282">
    <property type="term" value="P:regulation of DNA repair"/>
    <property type="evidence" value="ECO:0007669"/>
    <property type="project" value="UniProtKB-UniRule"/>
</dbReference>
<dbReference type="InterPro" id="IPR036388">
    <property type="entry name" value="WH-like_DNA-bd_sf"/>
</dbReference>
<dbReference type="PANTHER" id="PTHR33602:SF1">
    <property type="entry name" value="REGULATORY PROTEIN RECX FAMILY PROTEIN"/>
    <property type="match status" value="1"/>
</dbReference>
<dbReference type="RefSeq" id="WP_143597506.1">
    <property type="nucleotide sequence ID" value="NZ_FYEK01000012.1"/>
</dbReference>
<dbReference type="OrthoDB" id="5421057at2"/>
<dbReference type="EMBL" id="FYEK01000012">
    <property type="protein sequence ID" value="SNB61269.1"/>
    <property type="molecule type" value="Genomic_DNA"/>
</dbReference>
<evidence type="ECO:0000313" key="10">
    <source>
        <dbReference type="Proteomes" id="UP000197025"/>
    </source>
</evidence>
<keyword evidence="10" id="KW-1185">Reference proteome</keyword>
<evidence type="ECO:0000256" key="4">
    <source>
        <dbReference type="ARBA" id="ARBA00022490"/>
    </source>
</evidence>
<name>A0A212QPH3_9CHLR</name>
<organism evidence="9 10">
    <name type="scientific">Thermoflexus hugenholtzii JAD2</name>
    <dbReference type="NCBI Taxonomy" id="877466"/>
    <lineage>
        <taxon>Bacteria</taxon>
        <taxon>Bacillati</taxon>
        <taxon>Chloroflexota</taxon>
        <taxon>Thermoflexia</taxon>
        <taxon>Thermoflexales</taxon>
        <taxon>Thermoflexaceae</taxon>
        <taxon>Thermoflexus</taxon>
    </lineage>
</organism>
<keyword evidence="4 5" id="KW-0963">Cytoplasm</keyword>
<reference evidence="10" key="1">
    <citation type="submission" date="2017-06" db="EMBL/GenBank/DDBJ databases">
        <authorList>
            <person name="Varghese N."/>
            <person name="Submissions S."/>
        </authorList>
    </citation>
    <scope>NUCLEOTIDE SEQUENCE [LARGE SCALE GENOMIC DNA]</scope>
    <source>
        <strain evidence="10">JAD2</strain>
    </source>
</reference>
<dbReference type="InParanoid" id="A0A212QPH3"/>
<dbReference type="PANTHER" id="PTHR33602">
    <property type="entry name" value="REGULATORY PROTEIN RECX FAMILY PROTEIN"/>
    <property type="match status" value="1"/>
</dbReference>
<dbReference type="HAMAP" id="MF_01114">
    <property type="entry name" value="RecX"/>
    <property type="match status" value="1"/>
</dbReference>
<gene>
    <name evidence="5" type="primary">recX</name>
    <name evidence="9" type="ORF">SAMN02746019_00027070</name>
</gene>
<evidence type="ECO:0000256" key="2">
    <source>
        <dbReference type="ARBA" id="ARBA00009695"/>
    </source>
</evidence>
<evidence type="ECO:0000256" key="1">
    <source>
        <dbReference type="ARBA" id="ARBA00004496"/>
    </source>
</evidence>
<protein>
    <recommendedName>
        <fullName evidence="3 5">Regulatory protein RecX</fullName>
    </recommendedName>
</protein>
<dbReference type="Pfam" id="PF21981">
    <property type="entry name" value="RecX_HTH3"/>
    <property type="match status" value="1"/>
</dbReference>
<evidence type="ECO:0000259" key="7">
    <source>
        <dbReference type="Pfam" id="PF21981"/>
    </source>
</evidence>
<evidence type="ECO:0000259" key="8">
    <source>
        <dbReference type="Pfam" id="PF21982"/>
    </source>
</evidence>
<evidence type="ECO:0000313" key="9">
    <source>
        <dbReference type="EMBL" id="SNB61269.1"/>
    </source>
</evidence>